<proteinExistence type="predicted"/>
<keyword evidence="2" id="KW-1185">Reference proteome</keyword>
<dbReference type="Pfam" id="PF10720">
    <property type="entry name" value="DUF2515"/>
    <property type="match status" value="1"/>
</dbReference>
<dbReference type="AlphaFoldDB" id="A0A1H7W015"/>
<dbReference type="RefSeq" id="WP_244532472.1">
    <property type="nucleotide sequence ID" value="NZ_FOBW01000001.1"/>
</dbReference>
<gene>
    <name evidence="1" type="ORF">SAMN05192533_101192</name>
</gene>
<name>A0A1H7W015_9BACI</name>
<accession>A0A1H7W015</accession>
<dbReference type="InterPro" id="IPR019658">
    <property type="entry name" value="DUF2515"/>
</dbReference>
<dbReference type="STRING" id="930146.SAMN05192533_101192"/>
<organism evidence="1 2">
    <name type="scientific">Mesobacillus persicus</name>
    <dbReference type="NCBI Taxonomy" id="930146"/>
    <lineage>
        <taxon>Bacteria</taxon>
        <taxon>Bacillati</taxon>
        <taxon>Bacillota</taxon>
        <taxon>Bacilli</taxon>
        <taxon>Bacillales</taxon>
        <taxon>Bacillaceae</taxon>
        <taxon>Mesobacillus</taxon>
    </lineage>
</organism>
<dbReference type="Proteomes" id="UP000198553">
    <property type="component" value="Unassembled WGS sequence"/>
</dbReference>
<evidence type="ECO:0000313" key="1">
    <source>
        <dbReference type="EMBL" id="SEM14459.1"/>
    </source>
</evidence>
<evidence type="ECO:0008006" key="3">
    <source>
        <dbReference type="Google" id="ProtNLM"/>
    </source>
</evidence>
<protein>
    <recommendedName>
        <fullName evidence="3">DUF2515 domain-containing protein</fullName>
    </recommendedName>
</protein>
<evidence type="ECO:0000313" key="2">
    <source>
        <dbReference type="Proteomes" id="UP000198553"/>
    </source>
</evidence>
<reference evidence="2" key="1">
    <citation type="submission" date="2016-10" db="EMBL/GenBank/DDBJ databases">
        <authorList>
            <person name="Varghese N."/>
            <person name="Submissions S."/>
        </authorList>
    </citation>
    <scope>NUCLEOTIDE SEQUENCE [LARGE SCALE GENOMIC DNA]</scope>
    <source>
        <strain evidence="2">B48,IBRC-M 10115,DSM 25386,CECT 8001</strain>
    </source>
</reference>
<dbReference type="EMBL" id="FOBW01000001">
    <property type="protein sequence ID" value="SEM14459.1"/>
    <property type="molecule type" value="Genomic_DNA"/>
</dbReference>
<sequence>MFLFNKDESKSLSPSLLKIKKELKKQIKKPSLLPTLTPTERNLVKEINEQTNTLNKNNITRTKAYLDFYQEHPEIHWSFMAHMVSRNGGYNMTDLKGGFLSKLMTLKERKSFFYFLERSNWLIFQDAFPQLLLYKKSLGQSQNLFHLLPHLRVSTFMETVWNHFWKIRDSSLVTIALVINEQSYLESRVVQNPVYKEKVLSTFEFKLQDLLSMNHILFPYSSDDKTKLVGNTVHHFESMHERILIGKRLYKILFGDQERLKAIESWAVKHPHTGSRMDYWPHLFHYVDEGVPSLQWKPRIVACKLTTGSPRIYSPKLELAWKDQTHEEAEIADWFDDWKVVYYLKDDNVTANGEIQSEYCRTLETLELAAIANKAVSIFD</sequence>